<evidence type="ECO:0000256" key="8">
    <source>
        <dbReference type="ARBA" id="ARBA00023163"/>
    </source>
</evidence>
<dbReference type="GO" id="GO:0005675">
    <property type="term" value="C:transcription factor TFIIH holo complex"/>
    <property type="evidence" value="ECO:0000318"/>
    <property type="project" value="GO_Central"/>
</dbReference>
<dbReference type="PANTHER" id="PTHR12831:SF0">
    <property type="entry name" value="GENERAL TRANSCRIPTION FACTOR IIH SUBUNIT 3"/>
    <property type="match status" value="1"/>
</dbReference>
<evidence type="ECO:0000256" key="10">
    <source>
        <dbReference type="ARBA" id="ARBA00023242"/>
    </source>
</evidence>
<dbReference type="Gramene" id="PHT67747">
    <property type="protein sequence ID" value="PHT67747"/>
    <property type="gene ID" value="T459_27234"/>
</dbReference>
<keyword evidence="5 11" id="KW-0863">Zinc-finger</keyword>
<keyword evidence="14" id="KW-1185">Reference proteome</keyword>
<reference evidence="13 14" key="1">
    <citation type="journal article" date="2014" name="Nat. Genet.">
        <title>Genome sequence of the hot pepper provides insights into the evolution of pungency in Capsicum species.</title>
        <authorList>
            <person name="Kim S."/>
            <person name="Park M."/>
            <person name="Yeom S.I."/>
            <person name="Kim Y.M."/>
            <person name="Lee J.M."/>
            <person name="Lee H.A."/>
            <person name="Seo E."/>
            <person name="Choi J."/>
            <person name="Cheong K."/>
            <person name="Kim K.T."/>
            <person name="Jung K."/>
            <person name="Lee G.W."/>
            <person name="Oh S.K."/>
            <person name="Bae C."/>
            <person name="Kim S.B."/>
            <person name="Lee H.Y."/>
            <person name="Kim S.Y."/>
            <person name="Kim M.S."/>
            <person name="Kang B.C."/>
            <person name="Jo Y.D."/>
            <person name="Yang H.B."/>
            <person name="Jeong H.J."/>
            <person name="Kang W.H."/>
            <person name="Kwon J.K."/>
            <person name="Shin C."/>
            <person name="Lim J.Y."/>
            <person name="Park J.H."/>
            <person name="Huh J.H."/>
            <person name="Kim J.S."/>
            <person name="Kim B.D."/>
            <person name="Cohen O."/>
            <person name="Paran I."/>
            <person name="Suh M.C."/>
            <person name="Lee S.B."/>
            <person name="Kim Y.K."/>
            <person name="Shin Y."/>
            <person name="Noh S.J."/>
            <person name="Park J."/>
            <person name="Seo Y.S."/>
            <person name="Kwon S.Y."/>
            <person name="Kim H.A."/>
            <person name="Park J.M."/>
            <person name="Kim H.J."/>
            <person name="Choi S.B."/>
            <person name="Bosland P.W."/>
            <person name="Reeves G."/>
            <person name="Jo S.H."/>
            <person name="Lee B.W."/>
            <person name="Cho H.T."/>
            <person name="Choi H.S."/>
            <person name="Lee M.S."/>
            <person name="Yu Y."/>
            <person name="Do Choi Y."/>
            <person name="Park B.S."/>
            <person name="van Deynze A."/>
            <person name="Ashrafi H."/>
            <person name="Hill T."/>
            <person name="Kim W.T."/>
            <person name="Pai H.S."/>
            <person name="Ahn H.K."/>
            <person name="Yeam I."/>
            <person name="Giovannoni J.J."/>
            <person name="Rose J.K."/>
            <person name="Sorensen I."/>
            <person name="Lee S.J."/>
            <person name="Kim R.W."/>
            <person name="Choi I.Y."/>
            <person name="Choi B.S."/>
            <person name="Lim J.S."/>
            <person name="Lee Y.H."/>
            <person name="Choi D."/>
        </authorList>
    </citation>
    <scope>NUCLEOTIDE SEQUENCE [LARGE SCALE GENOMIC DNA]</scope>
    <source>
        <strain evidence="14">cv. CM334</strain>
    </source>
</reference>
<evidence type="ECO:0000256" key="7">
    <source>
        <dbReference type="ARBA" id="ARBA00023015"/>
    </source>
</evidence>
<comment type="subunit">
    <text evidence="11">Component of the 7-subunit TFIIH core complex composed of XPB, XPD, TFB1/GTF2H1, GTF2H2/P44, TFB4/GTF2H3, TFB2/GTF2H4 and TFB5/GTF2H5, which is active in NER. The core complex associates with the 3-subunit CDK-activating kinase (CAK) module composed of CYCH1/cyclin H1, CDKD and MAT1/At4g30820 to form the 10-subunit holoenzyme (holo-TFIIH) active in transcription.</text>
</comment>
<keyword evidence="12" id="KW-0732">Signal</keyword>
<comment type="function">
    <text evidence="11">Component of the general transcription and DNA repair factor IIH (TFIIH) core complex, which is involved in general and transcription-coupled nucleotide excision repair (NER) of damaged DNA and, when complexed to CAK, in RNA transcription by RNA polymerase II. In NER, TFIIH acts by opening DNA around the lesion to allow the excision of the damaged oligonucleotide and its replacement by a new DNA fragment. In transcription, TFIIH has an essential role in transcription initiation. When the pre-initiation complex (PIC) has been established, TFIIH is required for promoter opening and promoter escape. Phosphorylation of the C-terminal tail (CTD) of the largest subunit of RNA polymerase II by the kinase module CAK controls the initiation of transcription.</text>
</comment>
<evidence type="ECO:0000256" key="12">
    <source>
        <dbReference type="SAM" id="SignalP"/>
    </source>
</evidence>
<dbReference type="GO" id="GO:0006355">
    <property type="term" value="P:regulation of DNA-templated transcription"/>
    <property type="evidence" value="ECO:0007669"/>
    <property type="project" value="InterPro"/>
</dbReference>
<evidence type="ECO:0000256" key="1">
    <source>
        <dbReference type="ARBA" id="ARBA00004123"/>
    </source>
</evidence>
<dbReference type="GO" id="GO:0008270">
    <property type="term" value="F:zinc ion binding"/>
    <property type="evidence" value="ECO:0007669"/>
    <property type="project" value="UniProtKB-KW"/>
</dbReference>
<comment type="caution">
    <text evidence="13">The sequence shown here is derived from an EMBL/GenBank/DDBJ whole genome shotgun (WGS) entry which is preliminary data.</text>
</comment>
<dbReference type="GO" id="GO:0000439">
    <property type="term" value="C:transcription factor TFIIH core complex"/>
    <property type="evidence" value="ECO:0000318"/>
    <property type="project" value="GO_Central"/>
</dbReference>
<keyword evidence="3 11" id="KW-0479">Metal-binding</keyword>
<dbReference type="InterPro" id="IPR036465">
    <property type="entry name" value="vWFA_dom_sf"/>
</dbReference>
<dbReference type="InterPro" id="IPR004600">
    <property type="entry name" value="TFIIH_Tfb4/GTF2H3"/>
</dbReference>
<name>A0A2G2YDC6_CAPAN</name>
<accession>A0A2G2YDC6</accession>
<gene>
    <name evidence="13" type="ORF">T459_27234</name>
</gene>
<protein>
    <recommendedName>
        <fullName evidence="11">General transcription and DNA repair factor IIH subunit TFB4</fullName>
    </recommendedName>
    <alternativeName>
        <fullName evidence="11">RNA polymerase II transcription factor B subunit 4</fullName>
    </alternativeName>
</protein>
<proteinExistence type="inferred from homology"/>
<dbReference type="PANTHER" id="PTHR12831">
    <property type="entry name" value="TRANSCRIPTION INITIATION FACTOR IIH TFIIH , POLYPEPTIDE 3-RELATED"/>
    <property type="match status" value="1"/>
</dbReference>
<evidence type="ECO:0000313" key="14">
    <source>
        <dbReference type="Proteomes" id="UP000222542"/>
    </source>
</evidence>
<keyword evidence="7 11" id="KW-0805">Transcription regulation</keyword>
<keyword evidence="6 11" id="KW-0862">Zinc</keyword>
<evidence type="ECO:0000256" key="6">
    <source>
        <dbReference type="ARBA" id="ARBA00022833"/>
    </source>
</evidence>
<evidence type="ECO:0000313" key="13">
    <source>
        <dbReference type="EMBL" id="PHT67747.1"/>
    </source>
</evidence>
<keyword evidence="10 11" id="KW-0539">Nucleus</keyword>
<dbReference type="Gene3D" id="3.40.50.410">
    <property type="entry name" value="von Willebrand factor, type A domain"/>
    <property type="match status" value="1"/>
</dbReference>
<dbReference type="Proteomes" id="UP000222542">
    <property type="component" value="Unassembled WGS sequence"/>
</dbReference>
<keyword evidence="8 11" id="KW-0804">Transcription</keyword>
<keyword evidence="4 11" id="KW-0227">DNA damage</keyword>
<keyword evidence="9 11" id="KW-0234">DNA repair</keyword>
<sequence length="110" mass="12410">MNNNTSFTFSKFLSHVLAFLNSIMLLNQMSQVVVIASGYNSCDYVFDSSTSSMQKSECLLEKLKNFVDKDESLSPEESVDGVGFSLLFDSLYMALCCILNHKQLNTQNLW</sequence>
<evidence type="ECO:0000256" key="11">
    <source>
        <dbReference type="RuleBase" id="RU368090"/>
    </source>
</evidence>
<comment type="subcellular location">
    <subcellularLocation>
        <location evidence="1 11">Nucleus</location>
    </subcellularLocation>
</comment>
<evidence type="ECO:0000256" key="3">
    <source>
        <dbReference type="ARBA" id="ARBA00022723"/>
    </source>
</evidence>
<evidence type="ECO:0000256" key="2">
    <source>
        <dbReference type="ARBA" id="ARBA00005273"/>
    </source>
</evidence>
<evidence type="ECO:0000256" key="4">
    <source>
        <dbReference type="ARBA" id="ARBA00022763"/>
    </source>
</evidence>
<dbReference type="Pfam" id="PF03850">
    <property type="entry name" value="Tfb4"/>
    <property type="match status" value="1"/>
</dbReference>
<dbReference type="EMBL" id="AYRZ02000011">
    <property type="protein sequence ID" value="PHT67747.1"/>
    <property type="molecule type" value="Genomic_DNA"/>
</dbReference>
<comment type="similarity">
    <text evidence="2 11">Belongs to the TFB4 family.</text>
</comment>
<reference evidence="13 14" key="2">
    <citation type="journal article" date="2017" name="Genome Biol.">
        <title>New reference genome sequences of hot pepper reveal the massive evolution of plant disease-resistance genes by retroduplication.</title>
        <authorList>
            <person name="Kim S."/>
            <person name="Park J."/>
            <person name="Yeom S.I."/>
            <person name="Kim Y.M."/>
            <person name="Seo E."/>
            <person name="Kim K.T."/>
            <person name="Kim M.S."/>
            <person name="Lee J.M."/>
            <person name="Cheong K."/>
            <person name="Shin H.S."/>
            <person name="Kim S.B."/>
            <person name="Han K."/>
            <person name="Lee J."/>
            <person name="Park M."/>
            <person name="Lee H.A."/>
            <person name="Lee H.Y."/>
            <person name="Lee Y."/>
            <person name="Oh S."/>
            <person name="Lee J.H."/>
            <person name="Choi E."/>
            <person name="Choi E."/>
            <person name="Lee S.E."/>
            <person name="Jeon J."/>
            <person name="Kim H."/>
            <person name="Choi G."/>
            <person name="Song H."/>
            <person name="Lee J."/>
            <person name="Lee S.C."/>
            <person name="Kwon J.K."/>
            <person name="Lee H.Y."/>
            <person name="Koo N."/>
            <person name="Hong Y."/>
            <person name="Kim R.W."/>
            <person name="Kang W.H."/>
            <person name="Huh J.H."/>
            <person name="Kang B.C."/>
            <person name="Yang T.J."/>
            <person name="Lee Y.H."/>
            <person name="Bennetzen J.L."/>
            <person name="Choi D."/>
        </authorList>
    </citation>
    <scope>NUCLEOTIDE SEQUENCE [LARGE SCALE GENOMIC DNA]</scope>
    <source>
        <strain evidence="14">cv. CM334</strain>
    </source>
</reference>
<feature type="chain" id="PRO_5013666616" description="General transcription and DNA repair factor IIH subunit TFB4" evidence="12">
    <location>
        <begin position="19"/>
        <end position="110"/>
    </location>
</feature>
<dbReference type="GO" id="GO:0006289">
    <property type="term" value="P:nucleotide-excision repair"/>
    <property type="evidence" value="ECO:0000318"/>
    <property type="project" value="GO_Central"/>
</dbReference>
<dbReference type="AlphaFoldDB" id="A0A2G2YDC6"/>
<feature type="signal peptide" evidence="12">
    <location>
        <begin position="1"/>
        <end position="18"/>
    </location>
</feature>
<dbReference type="STRING" id="4072.A0A2G2YDC6"/>
<organism evidence="13 14">
    <name type="scientific">Capsicum annuum</name>
    <name type="common">Capsicum pepper</name>
    <dbReference type="NCBI Taxonomy" id="4072"/>
    <lineage>
        <taxon>Eukaryota</taxon>
        <taxon>Viridiplantae</taxon>
        <taxon>Streptophyta</taxon>
        <taxon>Embryophyta</taxon>
        <taxon>Tracheophyta</taxon>
        <taxon>Spermatophyta</taxon>
        <taxon>Magnoliopsida</taxon>
        <taxon>eudicotyledons</taxon>
        <taxon>Gunneridae</taxon>
        <taxon>Pentapetalae</taxon>
        <taxon>asterids</taxon>
        <taxon>lamiids</taxon>
        <taxon>Solanales</taxon>
        <taxon>Solanaceae</taxon>
        <taxon>Solanoideae</taxon>
        <taxon>Capsiceae</taxon>
        <taxon>Capsicum</taxon>
    </lineage>
</organism>
<evidence type="ECO:0000256" key="9">
    <source>
        <dbReference type="ARBA" id="ARBA00023204"/>
    </source>
</evidence>
<evidence type="ECO:0000256" key="5">
    <source>
        <dbReference type="ARBA" id="ARBA00022771"/>
    </source>
</evidence>